<comment type="caution">
    <text evidence="3">The sequence shown here is derived from an EMBL/GenBank/DDBJ whole genome shotgun (WGS) entry which is preliminary data.</text>
</comment>
<organism evidence="3 4">
    <name type="scientific">Hyphomonas johnsonii MHS-2</name>
    <dbReference type="NCBI Taxonomy" id="1280950"/>
    <lineage>
        <taxon>Bacteria</taxon>
        <taxon>Pseudomonadati</taxon>
        <taxon>Pseudomonadota</taxon>
        <taxon>Alphaproteobacteria</taxon>
        <taxon>Hyphomonadales</taxon>
        <taxon>Hyphomonadaceae</taxon>
        <taxon>Hyphomonas</taxon>
    </lineage>
</organism>
<dbReference type="EMBL" id="ARYK01000001">
    <property type="protein sequence ID" value="KCZ93953.1"/>
    <property type="molecule type" value="Genomic_DNA"/>
</dbReference>
<evidence type="ECO:0000313" key="3">
    <source>
        <dbReference type="EMBL" id="KCZ93953.1"/>
    </source>
</evidence>
<sequence>MMGYLLARSGVDVIVLEKHADFLRDFRGDTVHPSTLELFRELGLLDGLLSRPYQKTERISVTVNGRRYDLADFTRLPVHSKFVAMMPQWDLLDFIADQARKLPNFRLMMSTEAKALVEADGRIQGVTAQSPDGLIDVRSVLTVAADGRDSRLRAQSGLEVKDLGAPIDVFWMRLPRVPDGVGESFGTLGAGGFLVQINRGDYWQCALPVPKGGADTIRAEGLEAFRARLTRLAPGLAGVAETLTSWDDIKLLTVQVNRLKTWRREGLLCIGDASHAMSPIGGVGINLAVQDAVAAARILAPHLRRDEAPEQALAAVQKRRELPTRLTQRAQIAAQDRVLLPVLTQAEPPKAPLFLKVLDHVPFLRGFTARAVGIGARPEHWYNEP</sequence>
<dbReference type="PANTHER" id="PTHR43476">
    <property type="entry name" value="3-(3-HYDROXY-PHENYL)PROPIONATE/3-HYDROXYCINNAMIC ACID HYDROXYLASE"/>
    <property type="match status" value="1"/>
</dbReference>
<dbReference type="eggNOG" id="COG0654">
    <property type="taxonomic scope" value="Bacteria"/>
</dbReference>
<evidence type="ECO:0000313" key="4">
    <source>
        <dbReference type="Proteomes" id="UP000025171"/>
    </source>
</evidence>
<dbReference type="GO" id="GO:0016491">
    <property type="term" value="F:oxidoreductase activity"/>
    <property type="evidence" value="ECO:0007669"/>
    <property type="project" value="UniProtKB-KW"/>
</dbReference>
<dbReference type="SUPFAM" id="SSF51905">
    <property type="entry name" value="FAD/NAD(P)-binding domain"/>
    <property type="match status" value="1"/>
</dbReference>
<dbReference type="Proteomes" id="UP000025171">
    <property type="component" value="Unassembled WGS sequence"/>
</dbReference>
<dbReference type="Pfam" id="PF01494">
    <property type="entry name" value="FAD_binding_3"/>
    <property type="match status" value="1"/>
</dbReference>
<dbReference type="AlphaFoldDB" id="A0A059FU19"/>
<accession>A0A059FU19</accession>
<dbReference type="PATRIC" id="fig|1280950.3.peg.251"/>
<name>A0A059FU19_9PROT</name>
<keyword evidence="1" id="KW-0560">Oxidoreductase</keyword>
<feature type="domain" description="FAD-binding" evidence="2">
    <location>
        <begin position="1"/>
        <end position="329"/>
    </location>
</feature>
<evidence type="ECO:0000259" key="2">
    <source>
        <dbReference type="Pfam" id="PF01494"/>
    </source>
</evidence>
<dbReference type="PANTHER" id="PTHR43476:SF5">
    <property type="entry name" value="FAD-DEPENDENT MONOOXYGENASE"/>
    <property type="match status" value="1"/>
</dbReference>
<dbReference type="InterPro" id="IPR036188">
    <property type="entry name" value="FAD/NAD-bd_sf"/>
</dbReference>
<dbReference type="InterPro" id="IPR050631">
    <property type="entry name" value="PheA/TfdB_FAD_monoxygenase"/>
</dbReference>
<dbReference type="PRINTS" id="PR00420">
    <property type="entry name" value="RNGMNOXGNASE"/>
</dbReference>
<reference evidence="3 4" key="1">
    <citation type="journal article" date="2014" name="Antonie Van Leeuwenhoek">
        <title>Hyphomonas beringensis sp. nov. and Hyphomonas chukchiensis sp. nov., isolated from surface seawater of the Bering Sea and Chukchi Sea.</title>
        <authorList>
            <person name="Li C."/>
            <person name="Lai Q."/>
            <person name="Li G."/>
            <person name="Dong C."/>
            <person name="Wang J."/>
            <person name="Liao Y."/>
            <person name="Shao Z."/>
        </authorList>
    </citation>
    <scope>NUCLEOTIDE SEQUENCE [LARGE SCALE GENOMIC DNA]</scope>
    <source>
        <strain evidence="3 4">MHS-2</strain>
    </source>
</reference>
<gene>
    <name evidence="3" type="ORF">HJO_01220</name>
</gene>
<keyword evidence="4" id="KW-1185">Reference proteome</keyword>
<proteinExistence type="predicted"/>
<dbReference type="NCBIfam" id="NF004834">
    <property type="entry name" value="PRK06185.1-3"/>
    <property type="match status" value="1"/>
</dbReference>
<evidence type="ECO:0000256" key="1">
    <source>
        <dbReference type="ARBA" id="ARBA00023002"/>
    </source>
</evidence>
<dbReference type="GO" id="GO:0071949">
    <property type="term" value="F:FAD binding"/>
    <property type="evidence" value="ECO:0007669"/>
    <property type="project" value="InterPro"/>
</dbReference>
<dbReference type="Gene3D" id="3.50.50.60">
    <property type="entry name" value="FAD/NAD(P)-binding domain"/>
    <property type="match status" value="2"/>
</dbReference>
<protein>
    <recommendedName>
        <fullName evidence="2">FAD-binding domain-containing protein</fullName>
    </recommendedName>
</protein>
<dbReference type="STRING" id="1280950.HJO_01220"/>
<dbReference type="InterPro" id="IPR002938">
    <property type="entry name" value="FAD-bd"/>
</dbReference>